<keyword evidence="2" id="KW-1185">Reference proteome</keyword>
<name>A0ABX1R231_9ALTE</name>
<dbReference type="SUPFAM" id="SSF52540">
    <property type="entry name" value="P-loop containing nucleoside triphosphate hydrolases"/>
    <property type="match status" value="1"/>
</dbReference>
<proteinExistence type="predicted"/>
<dbReference type="Gene3D" id="3.40.50.300">
    <property type="entry name" value="P-loop containing nucleotide triphosphate hydrolases"/>
    <property type="match status" value="1"/>
</dbReference>
<dbReference type="InterPro" id="IPR005331">
    <property type="entry name" value="Sulfotransferase"/>
</dbReference>
<organism evidence="1 2">
    <name type="scientific">Alteromonas ponticola</name>
    <dbReference type="NCBI Taxonomy" id="2720613"/>
    <lineage>
        <taxon>Bacteria</taxon>
        <taxon>Pseudomonadati</taxon>
        <taxon>Pseudomonadota</taxon>
        <taxon>Gammaproteobacteria</taxon>
        <taxon>Alteromonadales</taxon>
        <taxon>Alteromonadaceae</taxon>
        <taxon>Alteromonas/Salinimonas group</taxon>
        <taxon>Alteromonas</taxon>
    </lineage>
</organism>
<dbReference type="RefSeq" id="WP_169211064.1">
    <property type="nucleotide sequence ID" value="NZ_JAATNW010000005.1"/>
</dbReference>
<gene>
    <name evidence="1" type="ORF">HCJ96_10810</name>
</gene>
<comment type="caution">
    <text evidence="1">The sequence shown here is derived from an EMBL/GenBank/DDBJ whole genome shotgun (WGS) entry which is preliminary data.</text>
</comment>
<evidence type="ECO:0000313" key="2">
    <source>
        <dbReference type="Proteomes" id="UP000709336"/>
    </source>
</evidence>
<dbReference type="EMBL" id="JAATNW010000005">
    <property type="protein sequence ID" value="NMH60512.1"/>
    <property type="molecule type" value="Genomic_DNA"/>
</dbReference>
<dbReference type="InterPro" id="IPR027417">
    <property type="entry name" value="P-loop_NTPase"/>
</dbReference>
<protein>
    <submittedName>
        <fullName evidence="1">Sulfotransferase family protein</fullName>
    </submittedName>
</protein>
<sequence>MQEMLKRQSENFLARYPKIFFCHVPKCAGVSLSKAIYASTYPLWLKATRYTGYIDLKSSQAAAELLGIDMMTARETQLVFQLNDPQMRYTNGHCVANPQVVSKYCNDWHFITILRDPVKRFISEYVYNRFKASAWQKHDQELLQYLESDKAVSSALTYARYFSGEKDSHTILANAQQTVNAALANLNNFSVTGTLENMPLWQSKFNQTFDTKINIASQNKSPNQQAYTDITSDPEVMAKIRKICEIDYEIFNAVNTQA</sequence>
<dbReference type="Proteomes" id="UP000709336">
    <property type="component" value="Unassembled WGS sequence"/>
</dbReference>
<reference evidence="1 2" key="1">
    <citation type="submission" date="2020-03" db="EMBL/GenBank/DDBJ databases">
        <title>Alteromonas ponticola sp. nov., isolated from seawater.</title>
        <authorList>
            <person name="Yoon J.-H."/>
            <person name="Kim Y.-O."/>
        </authorList>
    </citation>
    <scope>NUCLEOTIDE SEQUENCE [LARGE SCALE GENOMIC DNA]</scope>
    <source>
        <strain evidence="1 2">MYP5</strain>
    </source>
</reference>
<accession>A0ABX1R231</accession>
<evidence type="ECO:0000313" key="1">
    <source>
        <dbReference type="EMBL" id="NMH60512.1"/>
    </source>
</evidence>
<dbReference type="Pfam" id="PF03567">
    <property type="entry name" value="Sulfotransfer_2"/>
    <property type="match status" value="1"/>
</dbReference>